<dbReference type="Gene3D" id="3.40.50.1220">
    <property type="entry name" value="TPP-binding domain"/>
    <property type="match status" value="1"/>
</dbReference>
<dbReference type="Pfam" id="PF02146">
    <property type="entry name" value="SIR2"/>
    <property type="match status" value="1"/>
</dbReference>
<feature type="domain" description="Deacetylase sirtuin-type" evidence="10">
    <location>
        <begin position="17"/>
        <end position="276"/>
    </location>
</feature>
<gene>
    <name evidence="11" type="primary">HST2</name>
    <name evidence="11" type="ORF">Q9L58_000762</name>
</gene>
<keyword evidence="3 7" id="KW-0808">Transferase</keyword>
<dbReference type="InterPro" id="IPR003000">
    <property type="entry name" value="Sirtuin"/>
</dbReference>
<evidence type="ECO:0000256" key="4">
    <source>
        <dbReference type="ARBA" id="ARBA00022723"/>
    </source>
</evidence>
<evidence type="ECO:0000256" key="3">
    <source>
        <dbReference type="ARBA" id="ARBA00022679"/>
    </source>
</evidence>
<protein>
    <recommendedName>
        <fullName evidence="7">NAD-dependent protein deacetylase</fullName>
        <ecNumber evidence="7">2.3.1.286</ecNumber>
    </recommendedName>
</protein>
<dbReference type="SUPFAM" id="SSF52467">
    <property type="entry name" value="DHS-like NAD/FAD-binding domain"/>
    <property type="match status" value="1"/>
</dbReference>
<dbReference type="PANTHER" id="PTHR11085:SF6">
    <property type="entry name" value="NAD-DEPENDENT PROTEIN DEACETYLASE SIRTUIN-2"/>
    <property type="match status" value="1"/>
</dbReference>
<evidence type="ECO:0000313" key="12">
    <source>
        <dbReference type="Proteomes" id="UP001447188"/>
    </source>
</evidence>
<comment type="caution">
    <text evidence="11">The sequence shown here is derived from an EMBL/GenBank/DDBJ whole genome shotgun (WGS) entry which is preliminary data.</text>
</comment>
<evidence type="ECO:0000256" key="7">
    <source>
        <dbReference type="PIRNR" id="PIRNR037938"/>
    </source>
</evidence>
<feature type="binding site" evidence="8">
    <location>
        <position position="179"/>
    </location>
    <ligand>
        <name>Zn(2+)</name>
        <dbReference type="ChEBI" id="CHEBI:29105"/>
    </ligand>
</feature>
<comment type="cofactor">
    <cofactor evidence="1 7">
        <name>Zn(2+)</name>
        <dbReference type="ChEBI" id="CHEBI:29105"/>
    </cofactor>
</comment>
<comment type="similarity">
    <text evidence="2 7">Belongs to the sirtuin family. Class I subfamily.</text>
</comment>
<dbReference type="InterPro" id="IPR017328">
    <property type="entry name" value="Sirtuin_class_I"/>
</dbReference>
<feature type="active site" description="Proton acceptor" evidence="8">
    <location>
        <position position="147"/>
    </location>
</feature>
<evidence type="ECO:0000259" key="10">
    <source>
        <dbReference type="PROSITE" id="PS50305"/>
    </source>
</evidence>
<evidence type="ECO:0000256" key="2">
    <source>
        <dbReference type="ARBA" id="ARBA00006924"/>
    </source>
</evidence>
<dbReference type="InterPro" id="IPR050134">
    <property type="entry name" value="NAD-dep_sirtuin_deacylases"/>
</dbReference>
<dbReference type="InterPro" id="IPR026591">
    <property type="entry name" value="Sirtuin_cat_small_dom_sf"/>
</dbReference>
<keyword evidence="6 7" id="KW-0520">NAD</keyword>
<dbReference type="PROSITE" id="PS50305">
    <property type="entry name" value="SIRTUIN"/>
    <property type="match status" value="1"/>
</dbReference>
<feature type="binding site" evidence="8">
    <location>
        <position position="181"/>
    </location>
    <ligand>
        <name>Zn(2+)</name>
        <dbReference type="ChEBI" id="CHEBI:29105"/>
    </ligand>
</feature>
<feature type="binding site" evidence="8">
    <location>
        <position position="155"/>
    </location>
    <ligand>
        <name>Zn(2+)</name>
        <dbReference type="ChEBI" id="CHEBI:29105"/>
    </ligand>
</feature>
<proteinExistence type="inferred from homology"/>
<keyword evidence="5 7" id="KW-0862">Zinc</keyword>
<comment type="catalytic activity">
    <reaction evidence="7">
        <text>N(6)-acetyl-L-lysyl-[protein] + NAD(+) + H2O = 2''-O-acetyl-ADP-D-ribose + nicotinamide + L-lysyl-[protein]</text>
        <dbReference type="Rhea" id="RHEA:43636"/>
        <dbReference type="Rhea" id="RHEA-COMP:9752"/>
        <dbReference type="Rhea" id="RHEA-COMP:10731"/>
        <dbReference type="ChEBI" id="CHEBI:15377"/>
        <dbReference type="ChEBI" id="CHEBI:17154"/>
        <dbReference type="ChEBI" id="CHEBI:29969"/>
        <dbReference type="ChEBI" id="CHEBI:57540"/>
        <dbReference type="ChEBI" id="CHEBI:61930"/>
        <dbReference type="ChEBI" id="CHEBI:83767"/>
        <dbReference type="EC" id="2.3.1.286"/>
    </reaction>
</comment>
<evidence type="ECO:0000256" key="5">
    <source>
        <dbReference type="ARBA" id="ARBA00022833"/>
    </source>
</evidence>
<feature type="compositionally biased region" description="Basic and acidic residues" evidence="9">
    <location>
        <begin position="333"/>
        <end position="349"/>
    </location>
</feature>
<evidence type="ECO:0000256" key="1">
    <source>
        <dbReference type="ARBA" id="ARBA00001947"/>
    </source>
</evidence>
<keyword evidence="12" id="KW-1185">Reference proteome</keyword>
<dbReference type="InterPro" id="IPR026590">
    <property type="entry name" value="Ssirtuin_cat_dom"/>
</dbReference>
<keyword evidence="4 7" id="KW-0479">Metal-binding</keyword>
<dbReference type="EMBL" id="JBBBZM010000005">
    <property type="protein sequence ID" value="KAL0640204.1"/>
    <property type="molecule type" value="Genomic_DNA"/>
</dbReference>
<evidence type="ECO:0000313" key="11">
    <source>
        <dbReference type="EMBL" id="KAL0640204.1"/>
    </source>
</evidence>
<dbReference type="EC" id="2.3.1.286" evidence="7"/>
<dbReference type="CDD" id="cd01408">
    <property type="entry name" value="SIRT1"/>
    <property type="match status" value="1"/>
</dbReference>
<dbReference type="PIRSF" id="PIRSF037938">
    <property type="entry name" value="SIR2_euk"/>
    <property type="match status" value="1"/>
</dbReference>
<organism evidence="11 12">
    <name type="scientific">Discina gigas</name>
    <dbReference type="NCBI Taxonomy" id="1032678"/>
    <lineage>
        <taxon>Eukaryota</taxon>
        <taxon>Fungi</taxon>
        <taxon>Dikarya</taxon>
        <taxon>Ascomycota</taxon>
        <taxon>Pezizomycotina</taxon>
        <taxon>Pezizomycetes</taxon>
        <taxon>Pezizales</taxon>
        <taxon>Discinaceae</taxon>
        <taxon>Discina</taxon>
    </lineage>
</organism>
<dbReference type="CDD" id="cd22265">
    <property type="entry name" value="UDM1_RNF168"/>
    <property type="match status" value="1"/>
</dbReference>
<feature type="region of interest" description="Disordered" evidence="9">
    <location>
        <begin position="333"/>
        <end position="373"/>
    </location>
</feature>
<feature type="binding site" evidence="8">
    <location>
        <position position="158"/>
    </location>
    <ligand>
        <name>Zn(2+)</name>
        <dbReference type="ChEBI" id="CHEBI:29105"/>
    </ligand>
</feature>
<reference evidence="11 12" key="1">
    <citation type="submission" date="2024-02" db="EMBL/GenBank/DDBJ databases">
        <title>Discinaceae phylogenomics.</title>
        <authorList>
            <person name="Dirks A.C."/>
            <person name="James T.Y."/>
        </authorList>
    </citation>
    <scope>NUCLEOTIDE SEQUENCE [LARGE SCALE GENOMIC DNA]</scope>
    <source>
        <strain evidence="11 12">ACD0624</strain>
    </source>
</reference>
<sequence length="373" mass="40904">MGAETSHEVIDDDVAPLVLSARTVGAVVEYIKSGECQKVVFMVGAGISTSAGIPDFRTPGTGLYSNLQRLNLPHPEAVFDISFFRENPVPFYTLARELHPGKFKPTITHAFIRLVSEKGLLLKCFTQNIDTLERAAGIPAEKLVEAHGSFASQHCIDCKAPYPDSDMYTHITSGTIPRCPCGGLVKPDITFFGESLPHTFHENLPQAGNADLAIIMGSSLSVYPFAALPARCGERCARLLINMEGAGGIGTRRDDVLMLGTCDDGVKRLAKELGWEVELDNLYKELQGPEEKEEAMSDAMIEEEIKRLTAELDKELKIAEDYKGLVEGKLKREDEKRKETELNRKAKEDLEGEIPEGGKAEDGEGELENGPRV</sequence>
<evidence type="ECO:0000256" key="9">
    <source>
        <dbReference type="SAM" id="MobiDB-lite"/>
    </source>
</evidence>
<name>A0ABR3GW86_9PEZI</name>
<evidence type="ECO:0000256" key="6">
    <source>
        <dbReference type="ARBA" id="ARBA00023027"/>
    </source>
</evidence>
<accession>A0ABR3GW86</accession>
<dbReference type="Proteomes" id="UP001447188">
    <property type="component" value="Unassembled WGS sequence"/>
</dbReference>
<dbReference type="InterPro" id="IPR029035">
    <property type="entry name" value="DHS-like_NAD/FAD-binding_dom"/>
</dbReference>
<evidence type="ECO:0000256" key="8">
    <source>
        <dbReference type="PROSITE-ProRule" id="PRU00236"/>
    </source>
</evidence>
<dbReference type="PANTHER" id="PTHR11085">
    <property type="entry name" value="NAD-DEPENDENT PROTEIN DEACYLASE SIRTUIN-5, MITOCHONDRIAL-RELATED"/>
    <property type="match status" value="1"/>
</dbReference>
<dbReference type="Gene3D" id="3.30.1600.10">
    <property type="entry name" value="SIR2/SIRT2 'Small Domain"/>
    <property type="match status" value="1"/>
</dbReference>